<gene>
    <name evidence="1" type="ORF">BJ999_003405</name>
</gene>
<protein>
    <submittedName>
        <fullName evidence="1">Uncharacterized protein</fullName>
    </submittedName>
</protein>
<dbReference type="Proteomes" id="UP000591272">
    <property type="component" value="Unassembled WGS sequence"/>
</dbReference>
<keyword evidence="2" id="KW-1185">Reference proteome</keyword>
<organism evidence="1 2">
    <name type="scientific">Actinomadura citrea</name>
    <dbReference type="NCBI Taxonomy" id="46158"/>
    <lineage>
        <taxon>Bacteria</taxon>
        <taxon>Bacillati</taxon>
        <taxon>Actinomycetota</taxon>
        <taxon>Actinomycetes</taxon>
        <taxon>Streptosporangiales</taxon>
        <taxon>Thermomonosporaceae</taxon>
        <taxon>Actinomadura</taxon>
    </lineage>
</organism>
<name>A0A7Y9GAS8_9ACTN</name>
<sequence>MARIITPAGGPTADLDIASQTSPEMLADALVRHMFAISMDLYGILGRVSPPAGGTGRSQPAIVTPAGHLADRRSVHLHPDSEQLRRILHEAIAELDQMVHQTRVLVFAHLDSTTPAEPGAV</sequence>
<dbReference type="RefSeq" id="WP_179834204.1">
    <property type="nucleotide sequence ID" value="NZ_BMRD01000013.1"/>
</dbReference>
<comment type="caution">
    <text evidence="1">The sequence shown here is derived from an EMBL/GenBank/DDBJ whole genome shotgun (WGS) entry which is preliminary data.</text>
</comment>
<proteinExistence type="predicted"/>
<dbReference type="EMBL" id="JACCBT010000001">
    <property type="protein sequence ID" value="NYE13109.1"/>
    <property type="molecule type" value="Genomic_DNA"/>
</dbReference>
<reference evidence="1 2" key="1">
    <citation type="submission" date="2020-07" db="EMBL/GenBank/DDBJ databases">
        <title>Sequencing the genomes of 1000 actinobacteria strains.</title>
        <authorList>
            <person name="Klenk H.-P."/>
        </authorList>
    </citation>
    <scope>NUCLEOTIDE SEQUENCE [LARGE SCALE GENOMIC DNA]</scope>
    <source>
        <strain evidence="1 2">DSM 43461</strain>
    </source>
</reference>
<evidence type="ECO:0000313" key="1">
    <source>
        <dbReference type="EMBL" id="NYE13109.1"/>
    </source>
</evidence>
<dbReference type="AlphaFoldDB" id="A0A7Y9GAS8"/>
<evidence type="ECO:0000313" key="2">
    <source>
        <dbReference type="Proteomes" id="UP000591272"/>
    </source>
</evidence>
<accession>A0A7Y9GAS8</accession>